<keyword evidence="1" id="KW-0732">Signal</keyword>
<organism evidence="2 3">
    <name type="scientific">Glutamicibacter protophormiae</name>
    <name type="common">Brevibacterium protophormiae</name>
    <dbReference type="NCBI Taxonomy" id="37930"/>
    <lineage>
        <taxon>Bacteria</taxon>
        <taxon>Bacillati</taxon>
        <taxon>Actinomycetota</taxon>
        <taxon>Actinomycetes</taxon>
        <taxon>Micrococcales</taxon>
        <taxon>Micrococcaceae</taxon>
        <taxon>Glutamicibacter</taxon>
    </lineage>
</organism>
<protein>
    <recommendedName>
        <fullName evidence="4">Lipoprotein</fullName>
    </recommendedName>
</protein>
<accession>A0ABS4XQK5</accession>
<feature type="signal peptide" evidence="1">
    <location>
        <begin position="1"/>
        <end position="24"/>
    </location>
</feature>
<dbReference type="Proteomes" id="UP001195422">
    <property type="component" value="Unassembled WGS sequence"/>
</dbReference>
<keyword evidence="3" id="KW-1185">Reference proteome</keyword>
<proteinExistence type="predicted"/>
<dbReference type="EMBL" id="JAGIOJ010000001">
    <property type="protein sequence ID" value="MBP2398791.1"/>
    <property type="molecule type" value="Genomic_DNA"/>
</dbReference>
<feature type="chain" id="PRO_5045953550" description="Lipoprotein" evidence="1">
    <location>
        <begin position="25"/>
        <end position="196"/>
    </location>
</feature>
<name>A0ABS4XQK5_GLUPR</name>
<evidence type="ECO:0000256" key="1">
    <source>
        <dbReference type="SAM" id="SignalP"/>
    </source>
</evidence>
<gene>
    <name evidence="2" type="ORF">JOF39_001872</name>
</gene>
<evidence type="ECO:0000313" key="3">
    <source>
        <dbReference type="Proteomes" id="UP001195422"/>
    </source>
</evidence>
<sequence length="196" mass="21124">MKQGRIAALAACLSLGLVSCTSPGLPQGEEIPTPTPTTSCDRPYVVSAGQSEGKPQFIRVDRFYDQDLGKTVLNQEVASSVAWTPLPAWDNLDAVVTAVNAVSPDRLEELPFPRAGEFDSLLANSDRSAGNLVYLAATPLTHEFSVQCQNEPENRYKLEFSTWIDPDSGVLDCALTLDAKAPDAARKAYGAYCQEA</sequence>
<comment type="caution">
    <text evidence="2">The sequence shown here is derived from an EMBL/GenBank/DDBJ whole genome shotgun (WGS) entry which is preliminary data.</text>
</comment>
<reference evidence="2 3" key="1">
    <citation type="submission" date="2021-03" db="EMBL/GenBank/DDBJ databases">
        <title>Sequencing the genomes of 1000 actinobacteria strains.</title>
        <authorList>
            <person name="Klenk H.-P."/>
        </authorList>
    </citation>
    <scope>NUCLEOTIDE SEQUENCE [LARGE SCALE GENOMIC DNA]</scope>
    <source>
        <strain evidence="2 3">DSM 20168</strain>
    </source>
</reference>
<dbReference type="PROSITE" id="PS51257">
    <property type="entry name" value="PROKAR_LIPOPROTEIN"/>
    <property type="match status" value="1"/>
</dbReference>
<evidence type="ECO:0000313" key="2">
    <source>
        <dbReference type="EMBL" id="MBP2398791.1"/>
    </source>
</evidence>
<evidence type="ECO:0008006" key="4">
    <source>
        <dbReference type="Google" id="ProtNLM"/>
    </source>
</evidence>
<dbReference type="RefSeq" id="WP_188947565.1">
    <property type="nucleotide sequence ID" value="NZ_BMPH01000003.1"/>
</dbReference>